<dbReference type="OrthoDB" id="9996053at2"/>
<accession>A0A2T3QCT7</accession>
<evidence type="ECO:0000313" key="2">
    <source>
        <dbReference type="Proteomes" id="UP000251647"/>
    </source>
</evidence>
<dbReference type="Proteomes" id="UP000251647">
    <property type="component" value="Unassembled WGS sequence"/>
</dbReference>
<name>A0A2T3QCT7_PHODM</name>
<dbReference type="EMBL" id="UATL01000002">
    <property type="protein sequence ID" value="SPY43689.1"/>
    <property type="molecule type" value="Genomic_DNA"/>
</dbReference>
<reference evidence="1 2" key="1">
    <citation type="submission" date="2018-06" db="EMBL/GenBank/DDBJ databases">
        <authorList>
            <consortium name="Pathogen Informatics"/>
            <person name="Doyle S."/>
        </authorList>
    </citation>
    <scope>NUCLEOTIDE SEQUENCE [LARGE SCALE GENOMIC DNA]</scope>
    <source>
        <strain evidence="1 2">NCTC11647</strain>
    </source>
</reference>
<organism evidence="1 2">
    <name type="scientific">Photobacterium damselae</name>
    <dbReference type="NCBI Taxonomy" id="38293"/>
    <lineage>
        <taxon>Bacteria</taxon>
        <taxon>Pseudomonadati</taxon>
        <taxon>Pseudomonadota</taxon>
        <taxon>Gammaproteobacteria</taxon>
        <taxon>Vibrionales</taxon>
        <taxon>Vibrionaceae</taxon>
        <taxon>Photobacterium</taxon>
    </lineage>
</organism>
<dbReference type="RefSeq" id="WP_005307186.1">
    <property type="nucleotide sequence ID" value="NZ_PYOG01000028.1"/>
</dbReference>
<gene>
    <name evidence="1" type="ORF">NCTC11647_02603</name>
</gene>
<proteinExistence type="predicted"/>
<protein>
    <submittedName>
        <fullName evidence="1">Uncharacterized protein</fullName>
    </submittedName>
</protein>
<evidence type="ECO:0000313" key="1">
    <source>
        <dbReference type="EMBL" id="SPY43689.1"/>
    </source>
</evidence>
<sequence length="377" mass="42083">MNIATFFKASIQTVSKESFKRQHPSPYLYFTIRNGFYHLYTSQEPSFALAEAWLKKINSSEWGLIEPLDNNQFFFMFVGKGDIIKAYVGSFEQLDSVLLERCKVLYIVDSNQLASSLESSQHQALLKYHVEPLSPLTPSELAPFALKKHKKIPIKAISLLALLTILGIAGSYAYREATKPEPLPPPVDPYLAYRTTVNQSFFAPEILHNALSLGAIGSGLPYGWQFKTVSLQGDAINLTAERTSNGQRTVIMSWLKQHPQLLPYSQVSLDSLSITIPLLQTLQKWHNKIMPTEPSLSSVIDTQVALGWQMTELTTDNGLVSTTSHWTATKETALSELASFSQMVSQLPVTITKLDITPSGAVGYFKIQIRFAFMGQK</sequence>
<dbReference type="AlphaFoldDB" id="A0A2T3QCT7"/>